<dbReference type="EMBL" id="QGTJ01000004">
    <property type="protein sequence ID" value="PWV62286.1"/>
    <property type="molecule type" value="Genomic_DNA"/>
</dbReference>
<accession>A0A317MVJ0</accession>
<dbReference type="NCBIfam" id="TIGR02570">
    <property type="entry name" value="cas7_GSU0053"/>
    <property type="match status" value="1"/>
</dbReference>
<dbReference type="Proteomes" id="UP000246569">
    <property type="component" value="Unassembled WGS sequence"/>
</dbReference>
<evidence type="ECO:0000313" key="1">
    <source>
        <dbReference type="EMBL" id="PWV62286.1"/>
    </source>
</evidence>
<name>A0A317MVJ0_9GAMM</name>
<proteinExistence type="predicted"/>
<comment type="caution">
    <text evidence="1">The sequence shown here is derived from an EMBL/GenBank/DDBJ whole genome shotgun (WGS) entry which is preliminary data.</text>
</comment>
<organism evidence="1 2">
    <name type="scientific">Plasticicumulans acidivorans</name>
    <dbReference type="NCBI Taxonomy" id="886464"/>
    <lineage>
        <taxon>Bacteria</taxon>
        <taxon>Pseudomonadati</taxon>
        <taxon>Pseudomonadota</taxon>
        <taxon>Gammaproteobacteria</taxon>
        <taxon>Candidatus Competibacteraceae</taxon>
        <taxon>Plasticicumulans</taxon>
    </lineage>
</organism>
<dbReference type="Pfam" id="PF09617">
    <property type="entry name" value="Cas_GSU0053"/>
    <property type="match status" value="1"/>
</dbReference>
<reference evidence="1 2" key="1">
    <citation type="submission" date="2018-05" db="EMBL/GenBank/DDBJ databases">
        <title>Genomic Encyclopedia of Type Strains, Phase IV (KMG-IV): sequencing the most valuable type-strain genomes for metagenomic binning, comparative biology and taxonomic classification.</title>
        <authorList>
            <person name="Goeker M."/>
        </authorList>
    </citation>
    <scope>NUCLEOTIDE SEQUENCE [LARGE SCALE GENOMIC DNA]</scope>
    <source>
        <strain evidence="1 2">DSM 23606</strain>
    </source>
</reference>
<keyword evidence="2" id="KW-1185">Reference proteome</keyword>
<evidence type="ECO:0000313" key="2">
    <source>
        <dbReference type="Proteomes" id="UP000246569"/>
    </source>
</evidence>
<dbReference type="AlphaFoldDB" id="A0A317MVJ0"/>
<dbReference type="RefSeq" id="WP_110018121.1">
    <property type="nucleotide sequence ID" value="NZ_QGTJ01000004.1"/>
</dbReference>
<dbReference type="InterPro" id="IPR013403">
    <property type="entry name" value="CRISPR-assoc_prot_Csb1/Cas7u"/>
</dbReference>
<sequence length="406" mass="42842">MDTGLAVLTLDQLQTAVAQAAAIRLRQALAPAGGPGSKVFPPTHEGGQYAWETRRVEGAEVRCVLLDSVQSQANRCELALLDALREGRLTLPLIEADFAEFPDLGTVSTLEAPHRIADAIFRDSTLDGVPFRDSPIGHAFTESTLRDANGLYRWCPTALVFGLWDSTGSVGGLGTKFARALSAEIVGYGAQAGVHTSSRIDPLGTRSIDVYVTADGSWTLAASEAKQSKSGPVTAKPSEFNHSNIPPTLDLADSDLPTAKKGTPLRGGVSLDRAELCAVLSLPGLRKLRFPQEDGRPDGARNAAARTVLAALALAALALQREQGFDLRSRCLLIPQGAAAYELIAADGSNTPFTLTADAACALLAAACRAAERCGLEWPGAPVRLQPQSKLLELVRRSRAATGTED</sequence>
<gene>
    <name evidence="1" type="ORF">C7443_10481</name>
</gene>
<dbReference type="OrthoDB" id="190628at2"/>
<protein>
    <submittedName>
        <fullName evidence="1">CRISPR-associated protein Csb1</fullName>
    </submittedName>
</protein>